<sequence>MKNSAEMKAINKQVEPKRHYVQIWQTVQRIPQGKVACYGQVADLAGLPGRARLVGKALGCVPKDGWRNQNVPWQRVINSQGKISFATGSEAFIKQKQLLQDEQVVVIGARIKLKDFQWQPDLVELLSLEF</sequence>
<dbReference type="PANTHER" id="PTHR42942:SF1">
    <property type="entry name" value="ALKYLTRANSFERASE-LIKE PROTEIN 1"/>
    <property type="match status" value="1"/>
</dbReference>
<evidence type="ECO:0000313" key="4">
    <source>
        <dbReference type="Proteomes" id="UP001500021"/>
    </source>
</evidence>
<dbReference type="InterPro" id="IPR036217">
    <property type="entry name" value="MethylDNA_cys_MeTrfase_DNAb"/>
</dbReference>
<dbReference type="SUPFAM" id="SSF46767">
    <property type="entry name" value="Methylated DNA-protein cysteine methyltransferase, C-terminal domain"/>
    <property type="match status" value="1"/>
</dbReference>
<dbReference type="CDD" id="cd06445">
    <property type="entry name" value="ATase"/>
    <property type="match status" value="1"/>
</dbReference>
<keyword evidence="4" id="KW-1185">Reference proteome</keyword>
<dbReference type="EMBL" id="BAAAFA010000005">
    <property type="protein sequence ID" value="GAA0816520.1"/>
    <property type="molecule type" value="Genomic_DNA"/>
</dbReference>
<dbReference type="InterPro" id="IPR036388">
    <property type="entry name" value="WH-like_DNA-bd_sf"/>
</dbReference>
<protein>
    <submittedName>
        <fullName evidence="3">MGMT family protein</fullName>
    </submittedName>
</protein>
<proteinExistence type="predicted"/>
<evidence type="ECO:0000259" key="2">
    <source>
        <dbReference type="Pfam" id="PF01035"/>
    </source>
</evidence>
<gene>
    <name evidence="3" type="ORF">GCM10009111_16400</name>
</gene>
<dbReference type="PANTHER" id="PTHR42942">
    <property type="entry name" value="6-O-METHYLGUANINE DNA METHYLTRANSFERASE"/>
    <property type="match status" value="1"/>
</dbReference>
<dbReference type="InterPro" id="IPR052520">
    <property type="entry name" value="ATL_DNA_repair"/>
</dbReference>
<dbReference type="Pfam" id="PF01035">
    <property type="entry name" value="DNA_binding_1"/>
    <property type="match status" value="1"/>
</dbReference>
<evidence type="ECO:0000313" key="3">
    <source>
        <dbReference type="EMBL" id="GAA0816520.1"/>
    </source>
</evidence>
<comment type="caution">
    <text evidence="3">The sequence shown here is derived from an EMBL/GenBank/DDBJ whole genome shotgun (WGS) entry which is preliminary data.</text>
</comment>
<dbReference type="RefSeq" id="WP_343816903.1">
    <property type="nucleotide sequence ID" value="NZ_BAAAFA010000005.1"/>
</dbReference>
<organism evidence="3 4">
    <name type="scientific">Colwellia asteriadis</name>
    <dbReference type="NCBI Taxonomy" id="517723"/>
    <lineage>
        <taxon>Bacteria</taxon>
        <taxon>Pseudomonadati</taxon>
        <taxon>Pseudomonadota</taxon>
        <taxon>Gammaproteobacteria</taxon>
        <taxon>Alteromonadales</taxon>
        <taxon>Colwelliaceae</taxon>
        <taxon>Colwellia</taxon>
    </lineage>
</organism>
<dbReference type="InterPro" id="IPR014048">
    <property type="entry name" value="MethylDNA_cys_MeTrfase_DNA-bd"/>
</dbReference>
<feature type="domain" description="Methylated-DNA-[protein]-cysteine S-methyltransferase DNA binding" evidence="2">
    <location>
        <begin position="21"/>
        <end position="104"/>
    </location>
</feature>
<keyword evidence="1" id="KW-0227">DNA damage</keyword>
<accession>A0ABN1L6F7</accession>
<reference evidence="3 4" key="1">
    <citation type="journal article" date="2019" name="Int. J. Syst. Evol. Microbiol.">
        <title>The Global Catalogue of Microorganisms (GCM) 10K type strain sequencing project: providing services to taxonomists for standard genome sequencing and annotation.</title>
        <authorList>
            <consortium name="The Broad Institute Genomics Platform"/>
            <consortium name="The Broad Institute Genome Sequencing Center for Infectious Disease"/>
            <person name="Wu L."/>
            <person name="Ma J."/>
        </authorList>
    </citation>
    <scope>NUCLEOTIDE SEQUENCE [LARGE SCALE GENOMIC DNA]</scope>
    <source>
        <strain evidence="3 4">JCM 15608</strain>
    </source>
</reference>
<evidence type="ECO:0000256" key="1">
    <source>
        <dbReference type="ARBA" id="ARBA00022763"/>
    </source>
</evidence>
<dbReference type="Gene3D" id="1.10.10.10">
    <property type="entry name" value="Winged helix-like DNA-binding domain superfamily/Winged helix DNA-binding domain"/>
    <property type="match status" value="1"/>
</dbReference>
<dbReference type="Proteomes" id="UP001500021">
    <property type="component" value="Unassembled WGS sequence"/>
</dbReference>
<name>A0ABN1L6F7_9GAMM</name>